<dbReference type="Proteomes" id="UP000030392">
    <property type="component" value="Unassembled WGS sequence"/>
</dbReference>
<dbReference type="PIRSF" id="PIRSF015617">
    <property type="entry name" value="Adensltrnsf_CobA"/>
    <property type="match status" value="1"/>
</dbReference>
<dbReference type="Gene3D" id="3.40.50.300">
    <property type="entry name" value="P-loop containing nucleotide triphosphate hydrolases"/>
    <property type="match status" value="1"/>
</dbReference>
<protein>
    <submittedName>
        <fullName evidence="2">Cob(I)alamin adenosyltransferase</fullName>
        <ecNumber evidence="2">2.5.1.17</ecNumber>
    </submittedName>
</protein>
<dbReference type="SUPFAM" id="SSF52540">
    <property type="entry name" value="P-loop containing nucleoside triphosphate hydrolases"/>
    <property type="match status" value="1"/>
</dbReference>
<keyword evidence="2" id="KW-0808">Transferase</keyword>
<dbReference type="AlphaFoldDB" id="A0A0A2C3Z5"/>
<dbReference type="InterPro" id="IPR003724">
    <property type="entry name" value="CblAdoTrfase_CobA"/>
</dbReference>
<sequence>MNARVSINAQQRGSSPSKETSLRPTPIRKPLQLVATQGQVQIHTSTFRGSFSVVLSEAIRSAGLGSQVLIAQFLRGGVNQGPNGAINLCGRLEWLRPAIETCLQEKILEEDLPLKRKYEEKAIKEIWEFCKSRLIEKKIDKIILDEIGIAISLGFIEENDLIFMINNRPSSTDIILTGPSIPPKVIEMADQITELRCN</sequence>
<dbReference type="EMBL" id="JNAX01000012">
    <property type="protein sequence ID" value="KGG20267.1"/>
    <property type="molecule type" value="Genomic_DNA"/>
</dbReference>
<comment type="caution">
    <text evidence="2">The sequence shown here is derived from an EMBL/GenBank/DDBJ whole genome shotgun (WGS) entry which is preliminary data.</text>
</comment>
<dbReference type="GO" id="GO:0009236">
    <property type="term" value="P:cobalamin biosynthetic process"/>
    <property type="evidence" value="ECO:0007669"/>
    <property type="project" value="InterPro"/>
</dbReference>
<dbReference type="RefSeq" id="WP_036906190.1">
    <property type="nucleotide sequence ID" value="NZ_CP138967.1"/>
</dbReference>
<dbReference type="EC" id="2.5.1.17" evidence="2"/>
<dbReference type="GO" id="GO:0008817">
    <property type="term" value="F:corrinoid adenosyltransferase activity"/>
    <property type="evidence" value="ECO:0007669"/>
    <property type="project" value="UniProtKB-EC"/>
</dbReference>
<feature type="compositionally biased region" description="Polar residues" evidence="1">
    <location>
        <begin position="1"/>
        <end position="23"/>
    </location>
</feature>
<dbReference type="PANTHER" id="PTHR46638">
    <property type="entry name" value="CORRINOID ADENOSYLTRANSFERASE"/>
    <property type="match status" value="1"/>
</dbReference>
<evidence type="ECO:0000313" key="2">
    <source>
        <dbReference type="EMBL" id="KGG20267.1"/>
    </source>
</evidence>
<evidence type="ECO:0000256" key="1">
    <source>
        <dbReference type="SAM" id="MobiDB-lite"/>
    </source>
</evidence>
<organism evidence="2 3">
    <name type="scientific">Prochlorococcus marinus str. PAC1</name>
    <dbReference type="NCBI Taxonomy" id="59924"/>
    <lineage>
        <taxon>Bacteria</taxon>
        <taxon>Bacillati</taxon>
        <taxon>Cyanobacteriota</taxon>
        <taxon>Cyanophyceae</taxon>
        <taxon>Synechococcales</taxon>
        <taxon>Prochlorococcaceae</taxon>
        <taxon>Prochlorococcus</taxon>
    </lineage>
</organism>
<name>A0A0A2C3Z5_PROMR</name>
<accession>A0A0A2C3Z5</accession>
<evidence type="ECO:0000313" key="3">
    <source>
        <dbReference type="Proteomes" id="UP000030392"/>
    </source>
</evidence>
<dbReference type="Pfam" id="PF02572">
    <property type="entry name" value="CobA_CobO_BtuR"/>
    <property type="match status" value="1"/>
</dbReference>
<dbReference type="GO" id="GO:0005524">
    <property type="term" value="F:ATP binding"/>
    <property type="evidence" value="ECO:0007669"/>
    <property type="project" value="InterPro"/>
</dbReference>
<gene>
    <name evidence="2" type="ORF">EV03_1228</name>
</gene>
<dbReference type="InterPro" id="IPR027417">
    <property type="entry name" value="P-loop_NTPase"/>
</dbReference>
<dbReference type="PANTHER" id="PTHR46638:SF1">
    <property type="entry name" value="CORRINOID ADENOSYLTRANSFERASE"/>
    <property type="match status" value="1"/>
</dbReference>
<reference evidence="3" key="1">
    <citation type="journal article" date="2014" name="Sci. Data">
        <title>Genomes of diverse isolates of the marine cyanobacterium Prochlorococcus.</title>
        <authorList>
            <person name="Biller S."/>
            <person name="Berube P."/>
            <person name="Thompson J."/>
            <person name="Kelly L."/>
            <person name="Roggensack S."/>
            <person name="Awad L."/>
            <person name="Roache-Johnson K."/>
            <person name="Ding H."/>
            <person name="Giovannoni S.J."/>
            <person name="Moore L.R."/>
            <person name="Chisholm S.W."/>
        </authorList>
    </citation>
    <scope>NUCLEOTIDE SEQUENCE [LARGE SCALE GENOMIC DNA]</scope>
    <source>
        <strain evidence="3">PAC1</strain>
    </source>
</reference>
<proteinExistence type="predicted"/>
<feature type="region of interest" description="Disordered" evidence="1">
    <location>
        <begin position="1"/>
        <end position="25"/>
    </location>
</feature>